<dbReference type="Proteomes" id="UP000185124">
    <property type="component" value="Unassembled WGS sequence"/>
</dbReference>
<dbReference type="RefSeq" id="WP_074313692.1">
    <property type="nucleotide sequence ID" value="NZ_FSQT01000002.1"/>
</dbReference>
<reference evidence="3" key="1">
    <citation type="submission" date="2016-12" db="EMBL/GenBank/DDBJ databases">
        <authorList>
            <person name="Varghese N."/>
            <person name="Submissions S."/>
        </authorList>
    </citation>
    <scope>NUCLEOTIDE SEQUENCE [LARGE SCALE GENOMIC DNA]</scope>
    <source>
        <strain evidence="3">DSM 45599</strain>
    </source>
</reference>
<evidence type="ECO:0000256" key="1">
    <source>
        <dbReference type="SAM" id="MobiDB-lite"/>
    </source>
</evidence>
<accession>A0A1N5YY13</accession>
<sequence length="72" mass="7761">MTRNEEAAKAAARRRRLMLGVPEEADDSSGQEKAKEPAGVPALNEAVKALGNELFPTPSARRRAMLGLKESN</sequence>
<gene>
    <name evidence="2" type="ORF">SAMN04489832_3420</name>
</gene>
<keyword evidence="3" id="KW-1185">Reference proteome</keyword>
<feature type="region of interest" description="Disordered" evidence="1">
    <location>
        <begin position="1"/>
        <end position="40"/>
    </location>
</feature>
<name>A0A1N5YY13_9ACTN</name>
<organism evidence="2 3">
    <name type="scientific">Micromonospora cremea</name>
    <dbReference type="NCBI Taxonomy" id="709881"/>
    <lineage>
        <taxon>Bacteria</taxon>
        <taxon>Bacillati</taxon>
        <taxon>Actinomycetota</taxon>
        <taxon>Actinomycetes</taxon>
        <taxon>Micromonosporales</taxon>
        <taxon>Micromonosporaceae</taxon>
        <taxon>Micromonospora</taxon>
    </lineage>
</organism>
<protein>
    <submittedName>
        <fullName evidence="2">Uncharacterized protein</fullName>
    </submittedName>
</protein>
<dbReference type="AlphaFoldDB" id="A0A1N5YY13"/>
<dbReference type="EMBL" id="FSQT01000002">
    <property type="protein sequence ID" value="SIN14522.1"/>
    <property type="molecule type" value="Genomic_DNA"/>
</dbReference>
<dbReference type="STRING" id="709881.SAMN04489832_3420"/>
<evidence type="ECO:0000313" key="2">
    <source>
        <dbReference type="EMBL" id="SIN14522.1"/>
    </source>
</evidence>
<evidence type="ECO:0000313" key="3">
    <source>
        <dbReference type="Proteomes" id="UP000185124"/>
    </source>
</evidence>
<proteinExistence type="predicted"/>